<evidence type="ECO:0000313" key="3">
    <source>
        <dbReference type="Proteomes" id="UP000015451"/>
    </source>
</evidence>
<accession>A0AAV3JT40</accession>
<evidence type="ECO:0000313" key="2">
    <source>
        <dbReference type="EMBL" id="EPZ70165.1"/>
    </source>
</evidence>
<keyword evidence="1" id="KW-0812">Transmembrane</keyword>
<organism evidence="2 3">
    <name type="scientific">Helicobacter pylori UM038</name>
    <dbReference type="NCBI Taxonomy" id="1352343"/>
    <lineage>
        <taxon>Bacteria</taxon>
        <taxon>Pseudomonadati</taxon>
        <taxon>Campylobacterota</taxon>
        <taxon>Epsilonproteobacteria</taxon>
        <taxon>Campylobacterales</taxon>
        <taxon>Helicobacteraceae</taxon>
        <taxon>Helicobacter</taxon>
    </lineage>
</organism>
<reference evidence="2 3" key="1">
    <citation type="journal article" date="2013" name="Genome Announc.">
        <title>Multiple genome sequences of Helicobacter pylori strains of diverse disease and antibiotic resistance backgrounds from Malaysia.</title>
        <authorList>
            <person name="Rehvathy V."/>
            <person name="Tan M.H."/>
            <person name="Gunaletchumy S.P."/>
            <person name="Teh X."/>
            <person name="Wang S."/>
            <person name="Baybayan P."/>
            <person name="Singh S."/>
            <person name="Ashby M."/>
            <person name="Kaakoush N.O."/>
            <person name="Mitchell H.M."/>
            <person name="Croft L.J."/>
            <person name="Goh K.L."/>
            <person name="Loke M.F."/>
            <person name="Vadivelu J."/>
        </authorList>
    </citation>
    <scope>NUCLEOTIDE SEQUENCE [LARGE SCALE GENOMIC DNA]</scope>
    <source>
        <strain evidence="2 3">UM038</strain>
    </source>
</reference>
<proteinExistence type="predicted"/>
<evidence type="ECO:0008006" key="4">
    <source>
        <dbReference type="Google" id="ProtNLM"/>
    </source>
</evidence>
<keyword evidence="1" id="KW-0472">Membrane</keyword>
<feature type="transmembrane region" description="Helical" evidence="1">
    <location>
        <begin position="6"/>
        <end position="25"/>
    </location>
</feature>
<gene>
    <name evidence="2" type="ORF">N199_04785</name>
</gene>
<name>A0AAV3JT40_HELPX</name>
<dbReference type="Proteomes" id="UP000015451">
    <property type="component" value="Unassembled WGS sequence"/>
</dbReference>
<comment type="caution">
    <text evidence="2">The sequence shown here is derived from an EMBL/GenBank/DDBJ whole genome shotgun (WGS) entry which is preliminary data.</text>
</comment>
<dbReference type="EMBL" id="AUSL01000005">
    <property type="protein sequence ID" value="EPZ70165.1"/>
    <property type="molecule type" value="Genomic_DNA"/>
</dbReference>
<sequence length="39" mass="4952">MDYFFKHIHAFLLPFKVFLLLKLYYSFLKIKYKDRYCTP</sequence>
<keyword evidence="1" id="KW-1133">Transmembrane helix</keyword>
<dbReference type="AlphaFoldDB" id="A0AAV3JT40"/>
<evidence type="ECO:0000256" key="1">
    <source>
        <dbReference type="SAM" id="Phobius"/>
    </source>
</evidence>
<protein>
    <recommendedName>
        <fullName evidence="4">Orotate phosphoribosyltransferase</fullName>
    </recommendedName>
</protein>